<evidence type="ECO:0000256" key="1">
    <source>
        <dbReference type="SAM" id="MobiDB-lite"/>
    </source>
</evidence>
<reference evidence="3 4" key="3">
    <citation type="journal article" date="2017" name="G3 (Bethesda)">
        <title>Comparative analysis highlights variable genome content of wheat rusts and divergence of the mating loci.</title>
        <authorList>
            <person name="Cuomo C.A."/>
            <person name="Bakkeren G."/>
            <person name="Khalil H.B."/>
            <person name="Panwar V."/>
            <person name="Joly D."/>
            <person name="Linning R."/>
            <person name="Sakthikumar S."/>
            <person name="Song X."/>
            <person name="Adiconis X."/>
            <person name="Fan L."/>
            <person name="Goldberg J.M."/>
            <person name="Levin J.Z."/>
            <person name="Young S."/>
            <person name="Zeng Q."/>
            <person name="Anikster Y."/>
            <person name="Bruce M."/>
            <person name="Wang M."/>
            <person name="Yin C."/>
            <person name="McCallum B."/>
            <person name="Szabo L.J."/>
            <person name="Hulbert S."/>
            <person name="Chen X."/>
            <person name="Fellers J.P."/>
        </authorList>
    </citation>
    <scope>NUCLEOTIDE SEQUENCE</scope>
    <source>
        <strain evidence="4">Isolate 1-1 / race 1 (BBBD)</strain>
        <strain evidence="3">isolate 1-1 / race 1 (BBBD)</strain>
    </source>
</reference>
<sequence>MMERQINNYLDLSPRQPGSSSPITFEQAPTPGLSSLTQEEGDVDQNEEPVPPESNHHSPSRQSTHPPAEPTSSSSEPKQQQQAPLCSDPPPEHSAPNPSKSDSTKTTSHTAASSTTLKKLNNAQNAPQTSTKKPVKPSFKKVNNKGTTTTGFPAPSNPSATSTPKPAAANPVNPPKKKAGEYDLNDPSIWGALFCRSEKKPAAKPVQPGNLPPQASLFNNSAVDRLEARKKRRAEEKRILNQQMKVGFDLLRQNMDMMDFEIEYKNHVRAMVERPLSPEYLPKETSENGSGGGGSWKPEAGPTGGIPSGSQGVNGGAPANVFRRPDGYTRYLNPPPPSSLPASQTIPPTLSHQPPGPIYSSSFPPHLPKKTLPRPGMFGSTFFIWQPPHLP</sequence>
<feature type="compositionally biased region" description="Low complexity" evidence="1">
    <location>
        <begin position="63"/>
        <end position="77"/>
    </location>
</feature>
<feature type="compositionally biased region" description="Polar residues" evidence="1">
    <location>
        <begin position="1"/>
        <end position="24"/>
    </location>
</feature>
<reference evidence="3" key="4">
    <citation type="submission" date="2025-05" db="UniProtKB">
        <authorList>
            <consortium name="EnsemblFungi"/>
        </authorList>
    </citation>
    <scope>IDENTIFICATION</scope>
    <source>
        <strain evidence="3">isolate 1-1 / race 1 (BBBD)</strain>
    </source>
</reference>
<feature type="compositionally biased region" description="Basic residues" evidence="1">
    <location>
        <begin position="133"/>
        <end position="143"/>
    </location>
</feature>
<protein>
    <submittedName>
        <fullName evidence="2 3">Uncharacterized protein</fullName>
    </submittedName>
</protein>
<feature type="region of interest" description="Disordered" evidence="1">
    <location>
        <begin position="278"/>
        <end position="372"/>
    </location>
</feature>
<organism evidence="2">
    <name type="scientific">Puccinia triticina (isolate 1-1 / race 1 (BBBD))</name>
    <name type="common">Brown leaf rust fungus</name>
    <dbReference type="NCBI Taxonomy" id="630390"/>
    <lineage>
        <taxon>Eukaryota</taxon>
        <taxon>Fungi</taxon>
        <taxon>Dikarya</taxon>
        <taxon>Basidiomycota</taxon>
        <taxon>Pucciniomycotina</taxon>
        <taxon>Pucciniomycetes</taxon>
        <taxon>Pucciniales</taxon>
        <taxon>Pucciniaceae</taxon>
        <taxon>Puccinia</taxon>
    </lineage>
</organism>
<feature type="compositionally biased region" description="Gly residues" evidence="1">
    <location>
        <begin position="302"/>
        <end position="315"/>
    </location>
</feature>
<dbReference type="EMBL" id="ADAS02000723">
    <property type="protein sequence ID" value="OAV86908.1"/>
    <property type="molecule type" value="Genomic_DNA"/>
</dbReference>
<keyword evidence="4" id="KW-1185">Reference proteome</keyword>
<dbReference type="Proteomes" id="UP000005240">
    <property type="component" value="Unassembled WGS sequence"/>
</dbReference>
<name>A0A180G2U4_PUCT1</name>
<evidence type="ECO:0000313" key="4">
    <source>
        <dbReference type="Proteomes" id="UP000005240"/>
    </source>
</evidence>
<evidence type="ECO:0000313" key="3">
    <source>
        <dbReference type="EnsemblFungi" id="PTTG_05369-t43_1-p1"/>
    </source>
</evidence>
<dbReference type="AlphaFoldDB" id="A0A180G2U4"/>
<proteinExistence type="predicted"/>
<dbReference type="VEuPathDB" id="FungiDB:PTTG_05369"/>
<feature type="region of interest" description="Disordered" evidence="1">
    <location>
        <begin position="1"/>
        <end position="183"/>
    </location>
</feature>
<dbReference type="OrthoDB" id="2507696at2759"/>
<gene>
    <name evidence="2" type="ORF">PTTG_05369</name>
</gene>
<dbReference type="EnsemblFungi" id="PTTG_05369-t43_1">
    <property type="protein sequence ID" value="PTTG_05369-t43_1-p1"/>
    <property type="gene ID" value="PTTG_05369"/>
</dbReference>
<evidence type="ECO:0000313" key="2">
    <source>
        <dbReference type="EMBL" id="OAV86908.1"/>
    </source>
</evidence>
<feature type="compositionally biased region" description="Low complexity" evidence="1">
    <location>
        <begin position="146"/>
        <end position="171"/>
    </location>
</feature>
<feature type="compositionally biased region" description="Low complexity" evidence="1">
    <location>
        <begin position="99"/>
        <end position="119"/>
    </location>
</feature>
<accession>A0A180G2U4</accession>
<reference evidence="2" key="2">
    <citation type="submission" date="2016-05" db="EMBL/GenBank/DDBJ databases">
        <title>Comparative analysis highlights variable genome content of wheat rusts and divergence of the mating loci.</title>
        <authorList>
            <person name="Cuomo C.A."/>
            <person name="Bakkeren G."/>
            <person name="Szabo L."/>
            <person name="Khalil H."/>
            <person name="Joly D."/>
            <person name="Goldberg J."/>
            <person name="Young S."/>
            <person name="Zeng Q."/>
            <person name="Fellers J."/>
        </authorList>
    </citation>
    <scope>NUCLEOTIDE SEQUENCE [LARGE SCALE GENOMIC DNA]</scope>
    <source>
        <strain evidence="2">1-1 BBBD Race 1</strain>
    </source>
</reference>
<reference evidence="2" key="1">
    <citation type="submission" date="2009-11" db="EMBL/GenBank/DDBJ databases">
        <authorList>
            <consortium name="The Broad Institute Genome Sequencing Platform"/>
            <person name="Ward D."/>
            <person name="Feldgarden M."/>
            <person name="Earl A."/>
            <person name="Young S.K."/>
            <person name="Zeng Q."/>
            <person name="Koehrsen M."/>
            <person name="Alvarado L."/>
            <person name="Berlin A."/>
            <person name="Bochicchio J."/>
            <person name="Borenstein D."/>
            <person name="Chapman S.B."/>
            <person name="Chen Z."/>
            <person name="Engels R."/>
            <person name="Freedman E."/>
            <person name="Gellesch M."/>
            <person name="Goldberg J."/>
            <person name="Griggs A."/>
            <person name="Gujja S."/>
            <person name="Heilman E."/>
            <person name="Heiman D."/>
            <person name="Hepburn T."/>
            <person name="Howarth C."/>
            <person name="Jen D."/>
            <person name="Larson L."/>
            <person name="Lewis B."/>
            <person name="Mehta T."/>
            <person name="Park D."/>
            <person name="Pearson M."/>
            <person name="Roberts A."/>
            <person name="Saif S."/>
            <person name="Shea T."/>
            <person name="Shenoy N."/>
            <person name="Sisk P."/>
            <person name="Stolte C."/>
            <person name="Sykes S."/>
            <person name="Thomson T."/>
            <person name="Walk T."/>
            <person name="White J."/>
            <person name="Yandava C."/>
            <person name="Izard J."/>
            <person name="Baranova O.V."/>
            <person name="Blanton J.M."/>
            <person name="Tanner A.C."/>
            <person name="Dewhirst F.E."/>
            <person name="Haas B."/>
            <person name="Nusbaum C."/>
            <person name="Birren B."/>
        </authorList>
    </citation>
    <scope>NUCLEOTIDE SEQUENCE [LARGE SCALE GENOMIC DNA]</scope>
    <source>
        <strain evidence="2">1-1 BBBD Race 1</strain>
    </source>
</reference>
<feature type="compositionally biased region" description="Polar residues" evidence="1">
    <location>
        <begin position="121"/>
        <end position="132"/>
    </location>
</feature>